<dbReference type="PROSITE" id="PS50920">
    <property type="entry name" value="SOLCAR"/>
    <property type="match status" value="3"/>
</dbReference>
<keyword evidence="7" id="KW-1133">Transmembrane helix</keyword>
<evidence type="ECO:0000313" key="12">
    <source>
        <dbReference type="EMBL" id="WOO83359.1"/>
    </source>
</evidence>
<keyword evidence="13" id="KW-1185">Reference proteome</keyword>
<comment type="similarity">
    <text evidence="2 11">Belongs to the mitochondrial carrier (TC 2.A.29) family.</text>
</comment>
<dbReference type="FunFam" id="1.50.40.10:FF:000024">
    <property type="entry name" value="MIR1p Mitochondrial phosphate carrier"/>
    <property type="match status" value="1"/>
</dbReference>
<evidence type="ECO:0000256" key="1">
    <source>
        <dbReference type="ARBA" id="ARBA00004448"/>
    </source>
</evidence>
<dbReference type="InterPro" id="IPR002067">
    <property type="entry name" value="MCP"/>
</dbReference>
<comment type="subcellular location">
    <subcellularLocation>
        <location evidence="1">Mitochondrion inner membrane</location>
        <topology evidence="1">Multi-pass membrane protein</topology>
    </subcellularLocation>
</comment>
<proteinExistence type="inferred from homology"/>
<evidence type="ECO:0000256" key="7">
    <source>
        <dbReference type="ARBA" id="ARBA00022989"/>
    </source>
</evidence>
<reference evidence="12" key="1">
    <citation type="submission" date="2023-10" db="EMBL/GenBank/DDBJ databases">
        <authorList>
            <person name="Noh H."/>
        </authorList>
    </citation>
    <scope>NUCLEOTIDE SEQUENCE</scope>
    <source>
        <strain evidence="12">DUCC4014</strain>
    </source>
</reference>
<keyword evidence="4 10" id="KW-0812">Transmembrane</keyword>
<evidence type="ECO:0000256" key="2">
    <source>
        <dbReference type="ARBA" id="ARBA00006375"/>
    </source>
</evidence>
<dbReference type="GO" id="GO:0005743">
    <property type="term" value="C:mitochondrial inner membrane"/>
    <property type="evidence" value="ECO:0007669"/>
    <property type="project" value="UniProtKB-SubCell"/>
</dbReference>
<organism evidence="12 13">
    <name type="scientific">Vanrija pseudolonga</name>
    <dbReference type="NCBI Taxonomy" id="143232"/>
    <lineage>
        <taxon>Eukaryota</taxon>
        <taxon>Fungi</taxon>
        <taxon>Dikarya</taxon>
        <taxon>Basidiomycota</taxon>
        <taxon>Agaricomycotina</taxon>
        <taxon>Tremellomycetes</taxon>
        <taxon>Trichosporonales</taxon>
        <taxon>Trichosporonaceae</taxon>
        <taxon>Vanrija</taxon>
    </lineage>
</organism>
<keyword evidence="5" id="KW-0677">Repeat</keyword>
<accession>A0AAF0YEE4</accession>
<dbReference type="InterPro" id="IPR044677">
    <property type="entry name" value="SLC25A3/Pic2/Mir1-like"/>
</dbReference>
<dbReference type="GeneID" id="87810059"/>
<dbReference type="PANTHER" id="PTHR45671:SF12">
    <property type="entry name" value="MITOCHONDRIAL PHOSPHATE CARRIER PROTEIN"/>
    <property type="match status" value="1"/>
</dbReference>
<dbReference type="RefSeq" id="XP_062629385.1">
    <property type="nucleotide sequence ID" value="XM_062773401.1"/>
</dbReference>
<dbReference type="SUPFAM" id="SSF103506">
    <property type="entry name" value="Mitochondrial carrier"/>
    <property type="match status" value="1"/>
</dbReference>
<dbReference type="Proteomes" id="UP000827549">
    <property type="component" value="Chromosome 5"/>
</dbReference>
<keyword evidence="3 11" id="KW-0813">Transport</keyword>
<evidence type="ECO:0000313" key="13">
    <source>
        <dbReference type="Proteomes" id="UP000827549"/>
    </source>
</evidence>
<evidence type="ECO:0000256" key="8">
    <source>
        <dbReference type="ARBA" id="ARBA00023128"/>
    </source>
</evidence>
<evidence type="ECO:0000256" key="3">
    <source>
        <dbReference type="ARBA" id="ARBA00022448"/>
    </source>
</evidence>
<keyword evidence="8" id="KW-0496">Mitochondrion</keyword>
<dbReference type="Gene3D" id="1.50.40.10">
    <property type="entry name" value="Mitochondrial carrier domain"/>
    <property type="match status" value="2"/>
</dbReference>
<dbReference type="PANTHER" id="PTHR45671">
    <property type="entry name" value="SOLUTE CARRIER FAMILY 25 (MITOCHONDRIAL CARRIER PHOSPHATE CARRIER), MEMBER 3, LIKE-RELATED-RELATED"/>
    <property type="match status" value="1"/>
</dbReference>
<evidence type="ECO:0000256" key="6">
    <source>
        <dbReference type="ARBA" id="ARBA00022792"/>
    </source>
</evidence>
<evidence type="ECO:0000256" key="4">
    <source>
        <dbReference type="ARBA" id="ARBA00022692"/>
    </source>
</evidence>
<evidence type="ECO:0000256" key="10">
    <source>
        <dbReference type="PROSITE-ProRule" id="PRU00282"/>
    </source>
</evidence>
<gene>
    <name evidence="12" type="primary">MIR1_1</name>
    <name evidence="12" type="ORF">LOC62_05G006884</name>
</gene>
<dbReference type="GO" id="GO:1990547">
    <property type="term" value="P:mitochondrial phosphate ion transmembrane transport"/>
    <property type="evidence" value="ECO:0007669"/>
    <property type="project" value="InterPro"/>
</dbReference>
<feature type="repeat" description="Solcar" evidence="10">
    <location>
        <begin position="128"/>
        <end position="212"/>
    </location>
</feature>
<dbReference type="InterPro" id="IPR018108">
    <property type="entry name" value="MCP_transmembrane"/>
</dbReference>
<dbReference type="PRINTS" id="PR00926">
    <property type="entry name" value="MITOCARRIER"/>
</dbReference>
<keyword evidence="6" id="KW-0999">Mitochondrion inner membrane</keyword>
<protein>
    <submittedName>
        <fullName evidence="12">Mitochondrial phosphate carrier protein</fullName>
    </submittedName>
</protein>
<feature type="repeat" description="Solcar" evidence="10">
    <location>
        <begin position="228"/>
        <end position="313"/>
    </location>
</feature>
<sequence>MYRHNPLFNPNKSFFAPAAAEAKAAPTGADLYARFALAGALGCAVTHGALTPVDVVKTRIQLEPEVYNKGMINAFRQIISKEGAGALLTGLGPTVVGYALQGAFKFGGYEFWKKTAIDTLGVEAATANRQAIYLGASGIAEFFADIVLCPLEATRIRLVSQPSFASGLTSGFLRILREEGVGAFYAGFGPILFKQVPYTMAKFAVYEIAVEKILEAAGKTKAELTTGQTTGLNLSAGLIAGMAAAVISQPADTLLSKINKTKGLPGQSVTSRLVSMAKQLGVKGLFTGMTARLVMIGTLTAGQFLIYGDIKRVLNATGGVEIAK</sequence>
<dbReference type="AlphaFoldDB" id="A0AAF0YEE4"/>
<dbReference type="InterPro" id="IPR023395">
    <property type="entry name" value="MCP_dom_sf"/>
</dbReference>
<evidence type="ECO:0000256" key="11">
    <source>
        <dbReference type="RuleBase" id="RU000488"/>
    </source>
</evidence>
<evidence type="ECO:0000256" key="5">
    <source>
        <dbReference type="ARBA" id="ARBA00022737"/>
    </source>
</evidence>
<keyword evidence="9 10" id="KW-0472">Membrane</keyword>
<dbReference type="Pfam" id="PF00153">
    <property type="entry name" value="Mito_carr"/>
    <property type="match status" value="3"/>
</dbReference>
<evidence type="ECO:0000256" key="9">
    <source>
        <dbReference type="ARBA" id="ARBA00023136"/>
    </source>
</evidence>
<feature type="repeat" description="Solcar" evidence="10">
    <location>
        <begin position="30"/>
        <end position="115"/>
    </location>
</feature>
<dbReference type="GO" id="GO:0005315">
    <property type="term" value="F:phosphate transmembrane transporter activity"/>
    <property type="evidence" value="ECO:0007669"/>
    <property type="project" value="InterPro"/>
</dbReference>
<dbReference type="EMBL" id="CP086718">
    <property type="protein sequence ID" value="WOO83359.1"/>
    <property type="molecule type" value="Genomic_DNA"/>
</dbReference>
<name>A0AAF0YEE4_9TREE</name>